<evidence type="ECO:0000259" key="8">
    <source>
        <dbReference type="Pfam" id="PF04613"/>
    </source>
</evidence>
<dbReference type="Proteomes" id="UP000248857">
    <property type="component" value="Unassembled WGS sequence"/>
</dbReference>
<dbReference type="Pfam" id="PF25087">
    <property type="entry name" value="GMPPB_C"/>
    <property type="match status" value="1"/>
</dbReference>
<keyword evidence="6 7" id="KW-0012">Acyltransferase</keyword>
<feature type="domain" description="Mannose-1-phosphate guanyltransferase C-terminal" evidence="9">
    <location>
        <begin position="99"/>
        <end position="178"/>
    </location>
</feature>
<dbReference type="InterPro" id="IPR056729">
    <property type="entry name" value="GMPPB_C"/>
</dbReference>
<dbReference type="GO" id="GO:0103118">
    <property type="term" value="F:UDP-3-O-[(3R)-3-hydroxyacyl]-glucosamine N-acyltransferase activity"/>
    <property type="evidence" value="ECO:0007669"/>
    <property type="project" value="UniProtKB-EC"/>
</dbReference>
<dbReference type="Gene3D" id="3.40.1390.10">
    <property type="entry name" value="MurE/MurF, N-terminal domain"/>
    <property type="match status" value="1"/>
</dbReference>
<dbReference type="OrthoDB" id="9784739at2"/>
<comment type="caution">
    <text evidence="10">The sequence shown here is derived from an EMBL/GenBank/DDBJ whole genome shotgun (WGS) entry which is preliminary data.</text>
</comment>
<dbReference type="NCBIfam" id="NF002060">
    <property type="entry name" value="PRK00892.1"/>
    <property type="match status" value="1"/>
</dbReference>
<sequence length="336" mass="35685">MQIQALAQALDADVAPHLELEITGVAGMAEATTSEITFLSNPKYVAQLQDSQAAAILVASDFTGSTPMPCLRVAEPYLAFAKAIELFHHKPLPERRIHPTAILGEGVTLGENVSIGAYTVVGDQVTIGDHATLYPHCVVYDRAIIGAHAVLHSHAVVREEVKIGDRVILQNQAVIGADGFGFVPCADGTLYKIMQAGTVILDDDVEVQSLTAVDRGTIGVTRVGRGTKIDNLVQVGHGCEIGQHTLLCGMVGLAGSTKVGNHVMMGGRSSAAGHLTIGDRAAVGFHGTVLQSVEPSTQVCGYPAIDHSLWLRVISEIKKLPQLFKRLREVEKKIGL</sequence>
<dbReference type="HAMAP" id="MF_00523">
    <property type="entry name" value="LpxD"/>
    <property type="match status" value="1"/>
</dbReference>
<dbReference type="PANTHER" id="PTHR43378:SF2">
    <property type="entry name" value="UDP-3-O-ACYLGLUCOSAMINE N-ACYLTRANSFERASE 1, MITOCHONDRIAL-RELATED"/>
    <property type="match status" value="1"/>
</dbReference>
<dbReference type="InterPro" id="IPR011004">
    <property type="entry name" value="Trimer_LpxA-like_sf"/>
</dbReference>
<dbReference type="GO" id="GO:0016020">
    <property type="term" value="C:membrane"/>
    <property type="evidence" value="ECO:0007669"/>
    <property type="project" value="GOC"/>
</dbReference>
<dbReference type="Gene3D" id="2.160.10.10">
    <property type="entry name" value="Hexapeptide repeat proteins"/>
    <property type="match status" value="1"/>
</dbReference>
<dbReference type="AlphaFoldDB" id="A0A2W1JBQ6"/>
<dbReference type="EMBL" id="PQWO01000018">
    <property type="protein sequence ID" value="PZD71358.1"/>
    <property type="molecule type" value="Genomic_DNA"/>
</dbReference>
<protein>
    <recommendedName>
        <fullName evidence="7">UDP-3-O-acylglucosamine N-acyltransferase</fullName>
        <ecNumber evidence="7">2.3.1.191</ecNumber>
    </recommendedName>
</protein>
<dbReference type="PANTHER" id="PTHR43378">
    <property type="entry name" value="UDP-3-O-ACYLGLUCOSAMINE N-ACYLTRANSFERASE"/>
    <property type="match status" value="1"/>
</dbReference>
<dbReference type="GO" id="GO:0009245">
    <property type="term" value="P:lipid A biosynthetic process"/>
    <property type="evidence" value="ECO:0007669"/>
    <property type="project" value="UniProtKB-UniRule"/>
</dbReference>
<dbReference type="InterPro" id="IPR020573">
    <property type="entry name" value="UDP_GlcNAc_AcTrfase_non-rep"/>
</dbReference>
<evidence type="ECO:0000256" key="6">
    <source>
        <dbReference type="ARBA" id="ARBA00023315"/>
    </source>
</evidence>
<evidence type="ECO:0000256" key="7">
    <source>
        <dbReference type="HAMAP-Rule" id="MF_00523"/>
    </source>
</evidence>
<dbReference type="GO" id="GO:0043886">
    <property type="term" value="F:structural constituent of carboxysome shell"/>
    <property type="evidence" value="ECO:0007669"/>
    <property type="project" value="UniProtKB-ARBA"/>
</dbReference>
<comment type="similarity">
    <text evidence="7">Belongs to the transferase hexapeptide repeat family. LpxD subfamily.</text>
</comment>
<name>A0A2W1JBQ6_9CYAN</name>
<keyword evidence="1 7" id="KW-0444">Lipid biosynthesis</keyword>
<evidence type="ECO:0000256" key="2">
    <source>
        <dbReference type="ARBA" id="ARBA00022556"/>
    </source>
</evidence>
<proteinExistence type="inferred from homology"/>
<dbReference type="CDD" id="cd03352">
    <property type="entry name" value="LbH_LpxD"/>
    <property type="match status" value="1"/>
</dbReference>
<reference evidence="10 11" key="1">
    <citation type="journal article" date="2018" name="Sci. Rep.">
        <title>A novel species of the marine cyanobacterium Acaryochloris with a unique pigment content and lifestyle.</title>
        <authorList>
            <person name="Partensky F."/>
            <person name="Six C."/>
            <person name="Ratin M."/>
            <person name="Garczarek L."/>
            <person name="Vaulot D."/>
            <person name="Probert I."/>
            <person name="Calteau A."/>
            <person name="Gourvil P."/>
            <person name="Marie D."/>
            <person name="Grebert T."/>
            <person name="Bouchier C."/>
            <person name="Le Panse S."/>
            <person name="Gachenot M."/>
            <person name="Rodriguez F."/>
            <person name="Garrido J.L."/>
        </authorList>
    </citation>
    <scope>NUCLEOTIDE SEQUENCE [LARGE SCALE GENOMIC DNA]</scope>
    <source>
        <strain evidence="10 11">RCC1774</strain>
    </source>
</reference>
<organism evidence="10 11">
    <name type="scientific">Acaryochloris thomasi RCC1774</name>
    <dbReference type="NCBI Taxonomy" id="1764569"/>
    <lineage>
        <taxon>Bacteria</taxon>
        <taxon>Bacillati</taxon>
        <taxon>Cyanobacteriota</taxon>
        <taxon>Cyanophyceae</taxon>
        <taxon>Acaryochloridales</taxon>
        <taxon>Acaryochloridaceae</taxon>
        <taxon>Acaryochloris</taxon>
        <taxon>Acaryochloris thomasi</taxon>
    </lineage>
</organism>
<evidence type="ECO:0000259" key="9">
    <source>
        <dbReference type="Pfam" id="PF25087"/>
    </source>
</evidence>
<keyword evidence="2 7" id="KW-0441">Lipid A biosynthesis</keyword>
<dbReference type="Pfam" id="PF04613">
    <property type="entry name" value="LpxD"/>
    <property type="match status" value="1"/>
</dbReference>
<evidence type="ECO:0000256" key="4">
    <source>
        <dbReference type="ARBA" id="ARBA00022737"/>
    </source>
</evidence>
<dbReference type="GO" id="GO:0016410">
    <property type="term" value="F:N-acyltransferase activity"/>
    <property type="evidence" value="ECO:0007669"/>
    <property type="project" value="InterPro"/>
</dbReference>
<evidence type="ECO:0000256" key="5">
    <source>
        <dbReference type="ARBA" id="ARBA00023098"/>
    </source>
</evidence>
<dbReference type="NCBIfam" id="TIGR01853">
    <property type="entry name" value="lipid_A_lpxD"/>
    <property type="match status" value="1"/>
</dbReference>
<dbReference type="UniPathway" id="UPA00973"/>
<dbReference type="GO" id="GO:0031470">
    <property type="term" value="C:carboxysome"/>
    <property type="evidence" value="ECO:0007669"/>
    <property type="project" value="UniProtKB-ARBA"/>
</dbReference>
<keyword evidence="11" id="KW-1185">Reference proteome</keyword>
<keyword evidence="3 7" id="KW-0808">Transferase</keyword>
<comment type="function">
    <text evidence="7">Catalyzes the N-acylation of UDP-3-O-acylglucosamine using 3-hydroxyacyl-ACP as the acyl donor. Is involved in the biosynthesis of lipid A, a phosphorylated glycolipid that anchors the lipopolysaccharide to the outer membrane of the cell.</text>
</comment>
<feature type="domain" description="UDP-3-O-[3-hydroxymyristoyl] glucosamine N-acyltransferase non-repeat region" evidence="8">
    <location>
        <begin position="20"/>
        <end position="86"/>
    </location>
</feature>
<comment type="subunit">
    <text evidence="7">Homotrimer.</text>
</comment>
<gene>
    <name evidence="10" type="primary">lpxD_3</name>
    <name evidence="7" type="synonym">lpxD</name>
    <name evidence="10" type="ORF">C1752_06637</name>
</gene>
<feature type="active site" description="Proton acceptor" evidence="7">
    <location>
        <position position="237"/>
    </location>
</feature>
<dbReference type="EC" id="2.3.1.191" evidence="7"/>
<evidence type="ECO:0000313" key="11">
    <source>
        <dbReference type="Proteomes" id="UP000248857"/>
    </source>
</evidence>
<evidence type="ECO:0000256" key="3">
    <source>
        <dbReference type="ARBA" id="ARBA00022679"/>
    </source>
</evidence>
<comment type="catalytic activity">
    <reaction evidence="7">
        <text>a UDP-3-O-[(3R)-3-hydroxyacyl]-alpha-D-glucosamine + a (3R)-hydroxyacyl-[ACP] = a UDP-2-N,3-O-bis[(3R)-3-hydroxyacyl]-alpha-D-glucosamine + holo-[ACP] + H(+)</text>
        <dbReference type="Rhea" id="RHEA:53836"/>
        <dbReference type="Rhea" id="RHEA-COMP:9685"/>
        <dbReference type="Rhea" id="RHEA-COMP:9945"/>
        <dbReference type="ChEBI" id="CHEBI:15378"/>
        <dbReference type="ChEBI" id="CHEBI:64479"/>
        <dbReference type="ChEBI" id="CHEBI:78827"/>
        <dbReference type="ChEBI" id="CHEBI:137740"/>
        <dbReference type="ChEBI" id="CHEBI:137748"/>
        <dbReference type="EC" id="2.3.1.191"/>
    </reaction>
</comment>
<evidence type="ECO:0000256" key="1">
    <source>
        <dbReference type="ARBA" id="ARBA00022516"/>
    </source>
</evidence>
<accession>A0A2W1JBQ6</accession>
<comment type="pathway">
    <text evidence="7">Bacterial outer membrane biogenesis; LPS lipid A biosynthesis.</text>
</comment>
<keyword evidence="5 7" id="KW-0443">Lipid metabolism</keyword>
<evidence type="ECO:0000313" key="10">
    <source>
        <dbReference type="EMBL" id="PZD71358.1"/>
    </source>
</evidence>
<dbReference type="SUPFAM" id="SSF51161">
    <property type="entry name" value="Trimeric LpxA-like enzymes"/>
    <property type="match status" value="1"/>
</dbReference>
<dbReference type="InterPro" id="IPR007691">
    <property type="entry name" value="LpxD"/>
</dbReference>
<keyword evidence="4 7" id="KW-0677">Repeat</keyword>